<proteinExistence type="predicted"/>
<dbReference type="RefSeq" id="WP_278012202.1">
    <property type="nucleotide sequence ID" value="NZ_CP121208.1"/>
</dbReference>
<feature type="compositionally biased region" description="Low complexity" evidence="1">
    <location>
        <begin position="29"/>
        <end position="45"/>
    </location>
</feature>
<evidence type="ECO:0008006" key="5">
    <source>
        <dbReference type="Google" id="ProtNLM"/>
    </source>
</evidence>
<evidence type="ECO:0000256" key="2">
    <source>
        <dbReference type="SAM" id="SignalP"/>
    </source>
</evidence>
<dbReference type="PROSITE" id="PS51257">
    <property type="entry name" value="PROKAR_LIPOPROTEIN"/>
    <property type="match status" value="1"/>
</dbReference>
<evidence type="ECO:0000313" key="4">
    <source>
        <dbReference type="Proteomes" id="UP001215216"/>
    </source>
</evidence>
<dbReference type="EMBL" id="CP121208">
    <property type="protein sequence ID" value="WFM82776.1"/>
    <property type="molecule type" value="Genomic_DNA"/>
</dbReference>
<organism evidence="3 4">
    <name type="scientific">Arcanobacterium canis</name>
    <dbReference type="NCBI Taxonomy" id="999183"/>
    <lineage>
        <taxon>Bacteria</taxon>
        <taxon>Bacillati</taxon>
        <taxon>Actinomycetota</taxon>
        <taxon>Actinomycetes</taxon>
        <taxon>Actinomycetales</taxon>
        <taxon>Actinomycetaceae</taxon>
        <taxon>Arcanobacterium</taxon>
    </lineage>
</organism>
<sequence length="198" mass="21831">MKRVLATIICLLCATAACSGSPSAGSSVSASATSPSAAKASPTPTYTLPPRPKVDKPQFTPTGELRQDLEAFGRYALKVYSYTMATRDPSLWEKLSAKGCKFCNETRDEVKRTKPGQWSKVDFEVKKSAVFDSSEYEDVYRLDYLVNRSEYTEYEPTKSHSLKPDSHTVTIAVEVDGKQIRVVSWGIAKPEAFGTNVK</sequence>
<name>A0ABY8FW79_9ACTO</name>
<keyword evidence="2" id="KW-0732">Signal</keyword>
<accession>A0ABY8FW79</accession>
<dbReference type="Proteomes" id="UP001215216">
    <property type="component" value="Chromosome"/>
</dbReference>
<evidence type="ECO:0000313" key="3">
    <source>
        <dbReference type="EMBL" id="WFM82776.1"/>
    </source>
</evidence>
<feature type="signal peptide" evidence="2">
    <location>
        <begin position="1"/>
        <end position="19"/>
    </location>
</feature>
<feature type="region of interest" description="Disordered" evidence="1">
    <location>
        <begin position="29"/>
        <end position="62"/>
    </location>
</feature>
<keyword evidence="4" id="KW-1185">Reference proteome</keyword>
<protein>
    <recommendedName>
        <fullName evidence="5">Lipoprotein</fullName>
    </recommendedName>
</protein>
<reference evidence="3 4" key="1">
    <citation type="submission" date="2023-03" db="EMBL/GenBank/DDBJ databases">
        <title>Complete genome of Arcanobacterium canis strain DSM 25104 isolated in 2010 from a canine otitis externa in Germany.</title>
        <authorList>
            <person name="Borowiak M."/>
            <person name="Kreitlow A."/>
            <person name="Malorny B."/>
            <person name="Laemmler C."/>
            <person name="Prenger-Berninghoff E."/>
            <person name="Ploetz M."/>
            <person name="Abdulmawjood A."/>
        </authorList>
    </citation>
    <scope>NUCLEOTIDE SEQUENCE [LARGE SCALE GENOMIC DNA]</scope>
    <source>
        <strain evidence="3 4">DSM 25104</strain>
    </source>
</reference>
<feature type="chain" id="PRO_5046369508" description="Lipoprotein" evidence="2">
    <location>
        <begin position="20"/>
        <end position="198"/>
    </location>
</feature>
<evidence type="ECO:0000256" key="1">
    <source>
        <dbReference type="SAM" id="MobiDB-lite"/>
    </source>
</evidence>
<gene>
    <name evidence="3" type="ORF">P7079_05045</name>
</gene>